<sequence>MPLKPPQGGKPVFLAQTIVSFILLVLAPQKSFHWVYWTLLIALVIWAILSIHLFLLYLAYLNQHPHSAVFVAVPVVVYSFLVVYQNIEASTAGFCYPFFLSVGQVGLVIFDKQHSAWSREEMNCDVETGLPFQERRVWRV</sequence>
<feature type="transmembrane region" description="Helical" evidence="1">
    <location>
        <begin position="34"/>
        <end position="60"/>
    </location>
</feature>
<dbReference type="Proteomes" id="UP000014480">
    <property type="component" value="Unassembled WGS sequence"/>
</dbReference>
<keyword evidence="3" id="KW-1185">Reference proteome</keyword>
<feature type="transmembrane region" description="Helical" evidence="1">
    <location>
        <begin position="12"/>
        <end position="28"/>
    </location>
</feature>
<protein>
    <submittedName>
        <fullName evidence="2">Uncharacterized protein</fullName>
    </submittedName>
</protein>
<gene>
    <name evidence="2" type="ORF">Cob_v000080</name>
</gene>
<organism evidence="2 3">
    <name type="scientific">Colletotrichum orbiculare (strain 104-T / ATCC 96160 / CBS 514.97 / LARS 414 / MAFF 240422)</name>
    <name type="common">Cucumber anthracnose fungus</name>
    <name type="synonym">Colletotrichum lagenarium</name>
    <dbReference type="NCBI Taxonomy" id="1213857"/>
    <lineage>
        <taxon>Eukaryota</taxon>
        <taxon>Fungi</taxon>
        <taxon>Dikarya</taxon>
        <taxon>Ascomycota</taxon>
        <taxon>Pezizomycotina</taxon>
        <taxon>Sordariomycetes</taxon>
        <taxon>Hypocreomycetidae</taxon>
        <taxon>Glomerellales</taxon>
        <taxon>Glomerellaceae</taxon>
        <taxon>Colletotrichum</taxon>
        <taxon>Colletotrichum orbiculare species complex</taxon>
    </lineage>
</organism>
<dbReference type="EMBL" id="AMCV02000001">
    <property type="protein sequence ID" value="TDZ26124.1"/>
    <property type="molecule type" value="Genomic_DNA"/>
</dbReference>
<keyword evidence="1" id="KW-0812">Transmembrane</keyword>
<keyword evidence="1" id="KW-1133">Transmembrane helix</keyword>
<feature type="transmembrane region" description="Helical" evidence="1">
    <location>
        <begin position="91"/>
        <end position="110"/>
    </location>
</feature>
<evidence type="ECO:0000313" key="2">
    <source>
        <dbReference type="EMBL" id="TDZ26124.1"/>
    </source>
</evidence>
<keyword evidence="1" id="KW-0472">Membrane</keyword>
<reference evidence="3" key="1">
    <citation type="journal article" date="2013" name="New Phytol.">
        <title>Comparative genomic and transcriptomic analyses reveal the hemibiotrophic stage shift of Colletotrichum fungi.</title>
        <authorList>
            <person name="Gan P."/>
            <person name="Ikeda K."/>
            <person name="Irieda H."/>
            <person name="Narusaka M."/>
            <person name="O'Connell R.J."/>
            <person name="Narusaka Y."/>
            <person name="Takano Y."/>
            <person name="Kubo Y."/>
            <person name="Shirasu K."/>
        </authorList>
    </citation>
    <scope>NUCLEOTIDE SEQUENCE [LARGE SCALE GENOMIC DNA]</scope>
    <source>
        <strain evidence="3">104-T / ATCC 96160 / CBS 514.97 / LARS 414 / MAFF 240422</strain>
    </source>
</reference>
<accession>A0A484G895</accession>
<name>A0A484G895_COLOR</name>
<proteinExistence type="predicted"/>
<feature type="transmembrane region" description="Helical" evidence="1">
    <location>
        <begin position="67"/>
        <end position="85"/>
    </location>
</feature>
<dbReference type="AlphaFoldDB" id="A0A484G895"/>
<comment type="caution">
    <text evidence="2">The sequence shown here is derived from an EMBL/GenBank/DDBJ whole genome shotgun (WGS) entry which is preliminary data.</text>
</comment>
<evidence type="ECO:0000313" key="3">
    <source>
        <dbReference type="Proteomes" id="UP000014480"/>
    </source>
</evidence>
<evidence type="ECO:0000256" key="1">
    <source>
        <dbReference type="SAM" id="Phobius"/>
    </source>
</evidence>
<reference evidence="3" key="2">
    <citation type="journal article" date="2019" name="Mol. Plant Microbe Interact.">
        <title>Genome sequence resources for four phytopathogenic fungi from the Colletotrichum orbiculare species complex.</title>
        <authorList>
            <person name="Gan P."/>
            <person name="Tsushima A."/>
            <person name="Narusaka M."/>
            <person name="Narusaka Y."/>
            <person name="Takano Y."/>
            <person name="Kubo Y."/>
            <person name="Shirasu K."/>
        </authorList>
    </citation>
    <scope>GENOME REANNOTATION</scope>
    <source>
        <strain evidence="3">104-T / ATCC 96160 / CBS 514.97 / LARS 414 / MAFF 240422</strain>
    </source>
</reference>